<proteinExistence type="predicted"/>
<dbReference type="Proteomes" id="UP001139461">
    <property type="component" value="Unassembled WGS sequence"/>
</dbReference>
<evidence type="ECO:0000313" key="1">
    <source>
        <dbReference type="EMBL" id="MCG2418527.1"/>
    </source>
</evidence>
<dbReference type="RefSeq" id="WP_237602336.1">
    <property type="nucleotide sequence ID" value="NZ_JAIRBA010000008.1"/>
</dbReference>
<comment type="caution">
    <text evidence="1">The sequence shown here is derived from an EMBL/GenBank/DDBJ whole genome shotgun (WGS) entry which is preliminary data.</text>
</comment>
<dbReference type="AlphaFoldDB" id="A0A9X1QW80"/>
<evidence type="ECO:0000313" key="2">
    <source>
        <dbReference type="Proteomes" id="UP001139461"/>
    </source>
</evidence>
<reference evidence="1" key="1">
    <citation type="submission" date="2021-09" db="EMBL/GenBank/DDBJ databases">
        <title>Genome of Aequorivita sp. strain F47161.</title>
        <authorList>
            <person name="Wang Y."/>
        </authorList>
    </citation>
    <scope>NUCLEOTIDE SEQUENCE</scope>
    <source>
        <strain evidence="1">F47161</strain>
    </source>
</reference>
<name>A0A9X1QW80_9FLAO</name>
<dbReference type="EMBL" id="JAIRBA010000008">
    <property type="protein sequence ID" value="MCG2418527.1"/>
    <property type="molecule type" value="Genomic_DNA"/>
</dbReference>
<sequence length="204" mass="22565">MNWKWYIPVLIIALAFFGISLEQSTLPNQEIVVQFNTKNVSAAEAEQAIANVTSQLKSIGIAHVLVSEIQNGQLKVSYYSSKDVATIKGLFSGQNKLQLAGTDFNERNTSSKIPFSQDSHIYKLDVVTIQKDFGSNLDLQGILVIVKAAKDQYLKPVFSLHASENNFDLKQAIALVAYKNYGNISLLINHASYKIPEVRAGPFT</sequence>
<accession>A0A9X1QW80</accession>
<gene>
    <name evidence="1" type="ORF">K8089_05785</name>
</gene>
<organism evidence="1 2">
    <name type="scientific">Aequorivita vitellina</name>
    <dbReference type="NCBI Taxonomy" id="2874475"/>
    <lineage>
        <taxon>Bacteria</taxon>
        <taxon>Pseudomonadati</taxon>
        <taxon>Bacteroidota</taxon>
        <taxon>Flavobacteriia</taxon>
        <taxon>Flavobacteriales</taxon>
        <taxon>Flavobacteriaceae</taxon>
        <taxon>Aequorivita</taxon>
    </lineage>
</organism>
<keyword evidence="2" id="KW-1185">Reference proteome</keyword>
<protein>
    <submittedName>
        <fullName evidence="1">Uncharacterized protein</fullName>
    </submittedName>
</protein>